<dbReference type="EMBL" id="KK198762">
    <property type="protein sequence ID" value="KCW53222.1"/>
    <property type="molecule type" value="Genomic_DNA"/>
</dbReference>
<dbReference type="InParanoid" id="A0A059AGN4"/>
<organism evidence="1">
    <name type="scientific">Eucalyptus grandis</name>
    <name type="common">Flooded gum</name>
    <dbReference type="NCBI Taxonomy" id="71139"/>
    <lineage>
        <taxon>Eukaryota</taxon>
        <taxon>Viridiplantae</taxon>
        <taxon>Streptophyta</taxon>
        <taxon>Embryophyta</taxon>
        <taxon>Tracheophyta</taxon>
        <taxon>Spermatophyta</taxon>
        <taxon>Magnoliopsida</taxon>
        <taxon>eudicotyledons</taxon>
        <taxon>Gunneridae</taxon>
        <taxon>Pentapetalae</taxon>
        <taxon>rosids</taxon>
        <taxon>malvids</taxon>
        <taxon>Myrtales</taxon>
        <taxon>Myrtaceae</taxon>
        <taxon>Myrtoideae</taxon>
        <taxon>Eucalypteae</taxon>
        <taxon>Eucalyptus</taxon>
    </lineage>
</organism>
<gene>
    <name evidence="1" type="ORF">EUGRSUZ_J02490</name>
</gene>
<accession>A0A059AGN4</accession>
<protein>
    <submittedName>
        <fullName evidence="1">Uncharacterized protein</fullName>
    </submittedName>
</protein>
<sequence>MVRKVKIEQLFNQIRQEFARNRQILKCGRLEFGEGGETKATSFDSHLSGHIGKGLRCFCFHQIFFCQTI</sequence>
<dbReference type="AlphaFoldDB" id="A0A059AGN4"/>
<name>A0A059AGN4_EUCGR</name>
<reference evidence="1" key="1">
    <citation type="submission" date="2013-07" db="EMBL/GenBank/DDBJ databases">
        <title>The genome of Eucalyptus grandis.</title>
        <authorList>
            <person name="Schmutz J."/>
            <person name="Hayes R."/>
            <person name="Myburg A."/>
            <person name="Tuskan G."/>
            <person name="Grattapaglia D."/>
            <person name="Rokhsar D.S."/>
        </authorList>
    </citation>
    <scope>NUCLEOTIDE SEQUENCE</scope>
    <source>
        <tissue evidence="1">Leaf extractions</tissue>
    </source>
</reference>
<evidence type="ECO:0000313" key="1">
    <source>
        <dbReference type="EMBL" id="KCW53222.1"/>
    </source>
</evidence>
<proteinExistence type="predicted"/>
<dbReference type="Gramene" id="KCW53222">
    <property type="protein sequence ID" value="KCW53222"/>
    <property type="gene ID" value="EUGRSUZ_J02490"/>
</dbReference>